<dbReference type="NCBIfam" id="NF002342">
    <property type="entry name" value="PRK01305.1-3"/>
    <property type="match status" value="1"/>
</dbReference>
<dbReference type="PANTHER" id="PTHR21367:SF1">
    <property type="entry name" value="ARGINYL-TRNA--PROTEIN TRANSFERASE 1"/>
    <property type="match status" value="1"/>
</dbReference>
<dbReference type="NCBIfam" id="NF002345">
    <property type="entry name" value="PRK01305.2-2"/>
    <property type="match status" value="1"/>
</dbReference>
<accession>A0A432ZJX9</accession>
<evidence type="ECO:0000313" key="7">
    <source>
        <dbReference type="EMBL" id="RUO78130.1"/>
    </source>
</evidence>
<comment type="catalytic activity">
    <reaction evidence="4">
        <text>N-terminal L-glutamyl-[protein] + L-leucyl-tRNA(Leu) = N-terminal L-leucyl-L-glutamyl-[protein] + tRNA(Leu) + H(+)</text>
        <dbReference type="Rhea" id="RHEA:50412"/>
        <dbReference type="Rhea" id="RHEA-COMP:9613"/>
        <dbReference type="Rhea" id="RHEA-COMP:9622"/>
        <dbReference type="Rhea" id="RHEA-COMP:12664"/>
        <dbReference type="Rhea" id="RHEA-COMP:12668"/>
        <dbReference type="ChEBI" id="CHEBI:15378"/>
        <dbReference type="ChEBI" id="CHEBI:64721"/>
        <dbReference type="ChEBI" id="CHEBI:78442"/>
        <dbReference type="ChEBI" id="CHEBI:78494"/>
        <dbReference type="ChEBI" id="CHEBI:133041"/>
        <dbReference type="EC" id="2.3.2.29"/>
    </reaction>
</comment>
<evidence type="ECO:0000256" key="4">
    <source>
        <dbReference type="HAMAP-Rule" id="MF_00689"/>
    </source>
</evidence>
<dbReference type="PIRSF" id="PIRSF037208">
    <property type="entry name" value="ATE_pro_prd"/>
    <property type="match status" value="1"/>
</dbReference>
<comment type="catalytic activity">
    <reaction evidence="4">
        <text>N-terminal L-aspartyl-[protein] + L-leucyl-tRNA(Leu) = N-terminal L-leucyl-L-aspartyl-[protein] + tRNA(Leu) + H(+)</text>
        <dbReference type="Rhea" id="RHEA:50420"/>
        <dbReference type="Rhea" id="RHEA-COMP:9613"/>
        <dbReference type="Rhea" id="RHEA-COMP:9622"/>
        <dbReference type="Rhea" id="RHEA-COMP:12669"/>
        <dbReference type="Rhea" id="RHEA-COMP:12674"/>
        <dbReference type="ChEBI" id="CHEBI:15378"/>
        <dbReference type="ChEBI" id="CHEBI:64720"/>
        <dbReference type="ChEBI" id="CHEBI:78442"/>
        <dbReference type="ChEBI" id="CHEBI:78494"/>
        <dbReference type="ChEBI" id="CHEBI:133042"/>
        <dbReference type="EC" id="2.3.2.29"/>
    </reaction>
</comment>
<evidence type="ECO:0000256" key="3">
    <source>
        <dbReference type="ARBA" id="ARBA00023315"/>
    </source>
</evidence>
<dbReference type="Pfam" id="PF04377">
    <property type="entry name" value="ATE_C"/>
    <property type="match status" value="1"/>
</dbReference>
<proteinExistence type="inferred from homology"/>
<evidence type="ECO:0000259" key="6">
    <source>
        <dbReference type="Pfam" id="PF04377"/>
    </source>
</evidence>
<evidence type="ECO:0000313" key="8">
    <source>
        <dbReference type="Proteomes" id="UP000287908"/>
    </source>
</evidence>
<comment type="caution">
    <text evidence="7">The sequence shown here is derived from an EMBL/GenBank/DDBJ whole genome shotgun (WGS) entry which is preliminary data.</text>
</comment>
<dbReference type="OrthoDB" id="9782022at2"/>
<dbReference type="InterPro" id="IPR017138">
    <property type="entry name" value="Asp_Glu_LeuTrfase"/>
</dbReference>
<protein>
    <recommendedName>
        <fullName evidence="4">Aspartate/glutamate leucyltransferase</fullName>
        <ecNumber evidence="4">2.3.2.29</ecNumber>
    </recommendedName>
</protein>
<dbReference type="InterPro" id="IPR007471">
    <property type="entry name" value="N-end_Aminoacyl_Trfase_N"/>
</dbReference>
<dbReference type="GO" id="GO:0071596">
    <property type="term" value="P:ubiquitin-dependent protein catabolic process via the N-end rule pathway"/>
    <property type="evidence" value="ECO:0007669"/>
    <property type="project" value="InterPro"/>
</dbReference>
<feature type="domain" description="N-end rule aminoacyl transferase C-terminal" evidence="6">
    <location>
        <begin position="103"/>
        <end position="222"/>
    </location>
</feature>
<dbReference type="Proteomes" id="UP000287908">
    <property type="component" value="Unassembled WGS sequence"/>
</dbReference>
<evidence type="ECO:0000256" key="1">
    <source>
        <dbReference type="ARBA" id="ARBA00022490"/>
    </source>
</evidence>
<name>A0A432ZJX9_9GAMM</name>
<dbReference type="GO" id="GO:0005737">
    <property type="term" value="C:cytoplasm"/>
    <property type="evidence" value="ECO:0007669"/>
    <property type="project" value="UniProtKB-SubCell"/>
</dbReference>
<keyword evidence="8" id="KW-1185">Reference proteome</keyword>
<organism evidence="7 8">
    <name type="scientific">Idiomarina seosinensis</name>
    <dbReference type="NCBI Taxonomy" id="281739"/>
    <lineage>
        <taxon>Bacteria</taxon>
        <taxon>Pseudomonadati</taxon>
        <taxon>Pseudomonadota</taxon>
        <taxon>Gammaproteobacteria</taxon>
        <taxon>Alteromonadales</taxon>
        <taxon>Idiomarinaceae</taxon>
        <taxon>Idiomarina</taxon>
    </lineage>
</organism>
<keyword evidence="1 4" id="KW-0963">Cytoplasm</keyword>
<dbReference type="AlphaFoldDB" id="A0A432ZJX9"/>
<evidence type="ECO:0000256" key="2">
    <source>
        <dbReference type="ARBA" id="ARBA00022679"/>
    </source>
</evidence>
<dbReference type="EC" id="2.3.2.29" evidence="4"/>
<keyword evidence="2 4" id="KW-0808">Transferase</keyword>
<dbReference type="EMBL" id="PIQF01000001">
    <property type="protein sequence ID" value="RUO78130.1"/>
    <property type="molecule type" value="Genomic_DNA"/>
</dbReference>
<dbReference type="SUPFAM" id="SSF55729">
    <property type="entry name" value="Acyl-CoA N-acyltransferases (Nat)"/>
    <property type="match status" value="1"/>
</dbReference>
<dbReference type="HAMAP" id="MF_00689">
    <property type="entry name" value="Bpt"/>
    <property type="match status" value="1"/>
</dbReference>
<dbReference type="InterPro" id="IPR030700">
    <property type="entry name" value="N-end_Aminoacyl_Trfase"/>
</dbReference>
<dbReference type="Pfam" id="PF04376">
    <property type="entry name" value="ATE_N"/>
    <property type="match status" value="1"/>
</dbReference>
<feature type="domain" description="N-end aminoacyl transferase N-terminal" evidence="5">
    <location>
        <begin position="10"/>
        <end position="79"/>
    </location>
</feature>
<evidence type="ECO:0000259" key="5">
    <source>
        <dbReference type="Pfam" id="PF04376"/>
    </source>
</evidence>
<sequence length="236" mass="27625">MQFGITRETKCGYLPDRNERLLVAITDEQPPMSVALYQHLLTHGFRRSHNEVYRPYCALCQACQSLRVLANEFKPSKNQLRVINKNSDLQRTIVTKPGSDYDALFCDFIEQRHKDGGMYPPDAKAFWHWCHCDWMTTRYVEWRDADNKLVMVSVIDTVPDALSAMYTFFAPDQHKRSLGTFSILQLIELCQQQNKPFLYLGYQIDDCDKMNYKARFTPNERLIGNQWKKAVKSHTL</sequence>
<dbReference type="NCBIfam" id="NF002346">
    <property type="entry name" value="PRK01305.2-3"/>
    <property type="match status" value="1"/>
</dbReference>
<dbReference type="GO" id="GO:0004057">
    <property type="term" value="F:arginyl-tRNA--protein transferase activity"/>
    <property type="evidence" value="ECO:0007669"/>
    <property type="project" value="InterPro"/>
</dbReference>
<dbReference type="PANTHER" id="PTHR21367">
    <property type="entry name" value="ARGININE-TRNA-PROTEIN TRANSFERASE 1"/>
    <property type="match status" value="1"/>
</dbReference>
<reference evidence="7 8" key="1">
    <citation type="journal article" date="2011" name="Front. Microbiol.">
        <title>Genomic signatures of strain selection and enhancement in Bacillus atrophaeus var. globigii, a historical biowarfare simulant.</title>
        <authorList>
            <person name="Gibbons H.S."/>
            <person name="Broomall S.M."/>
            <person name="McNew L.A."/>
            <person name="Daligault H."/>
            <person name="Chapman C."/>
            <person name="Bruce D."/>
            <person name="Karavis M."/>
            <person name="Krepps M."/>
            <person name="McGregor P.A."/>
            <person name="Hong C."/>
            <person name="Park K.H."/>
            <person name="Akmal A."/>
            <person name="Feldman A."/>
            <person name="Lin J.S."/>
            <person name="Chang W.E."/>
            <person name="Higgs B.W."/>
            <person name="Demirev P."/>
            <person name="Lindquist J."/>
            <person name="Liem A."/>
            <person name="Fochler E."/>
            <person name="Read T.D."/>
            <person name="Tapia R."/>
            <person name="Johnson S."/>
            <person name="Bishop-Lilly K.A."/>
            <person name="Detter C."/>
            <person name="Han C."/>
            <person name="Sozhamannan S."/>
            <person name="Rosenzweig C.N."/>
            <person name="Skowronski E.W."/>
        </authorList>
    </citation>
    <scope>NUCLEOTIDE SEQUENCE [LARGE SCALE GENOMIC DNA]</scope>
    <source>
        <strain evidence="7 8">CL-SP19</strain>
    </source>
</reference>
<keyword evidence="3 4" id="KW-0012">Acyltransferase</keyword>
<dbReference type="GO" id="GO:0008914">
    <property type="term" value="F:leucyl-tRNA--protein transferase activity"/>
    <property type="evidence" value="ECO:0007669"/>
    <property type="project" value="UniProtKB-UniRule"/>
</dbReference>
<gene>
    <name evidence="4" type="primary">bpt</name>
    <name evidence="7" type="ORF">CWI81_03045</name>
</gene>
<comment type="similarity">
    <text evidence="4">Belongs to the R-transferase family. Bpt subfamily.</text>
</comment>
<comment type="subcellular location">
    <subcellularLocation>
        <location evidence="4">Cytoplasm</location>
    </subcellularLocation>
</comment>
<dbReference type="InterPro" id="IPR016181">
    <property type="entry name" value="Acyl_CoA_acyltransferase"/>
</dbReference>
<dbReference type="InterPro" id="IPR007472">
    <property type="entry name" value="N-end_Aminoacyl_Trfase_C"/>
</dbReference>
<comment type="function">
    <text evidence="4">Functions in the N-end rule pathway of protein degradation where it conjugates Leu from its aminoacyl-tRNA to the N-termini of proteins containing an N-terminal aspartate or glutamate.</text>
</comment>